<feature type="region of interest" description="Disordered" evidence="1">
    <location>
        <begin position="21"/>
        <end position="105"/>
    </location>
</feature>
<dbReference type="Proteomes" id="UP000887567">
    <property type="component" value="Unplaced"/>
</dbReference>
<dbReference type="OrthoDB" id="10017054at2759"/>
<accession>A0A913WSE1</accession>
<keyword evidence="4" id="KW-1185">Reference proteome</keyword>
<dbReference type="KEGG" id="epa:110232510"/>
<feature type="compositionally biased region" description="Basic and acidic residues" evidence="1">
    <location>
        <begin position="60"/>
        <end position="76"/>
    </location>
</feature>
<evidence type="ECO:0000259" key="2">
    <source>
        <dbReference type="PROSITE" id="PS50021"/>
    </source>
</evidence>
<dbReference type="OMA" id="QKADCAQ"/>
<reference evidence="3" key="1">
    <citation type="submission" date="2022-11" db="UniProtKB">
        <authorList>
            <consortium name="EnsemblMetazoa"/>
        </authorList>
    </citation>
    <scope>IDENTIFICATION</scope>
</reference>
<proteinExistence type="predicted"/>
<dbReference type="PROSITE" id="PS50021">
    <property type="entry name" value="CH"/>
    <property type="match status" value="1"/>
</dbReference>
<dbReference type="PANTHER" id="PTHR23167">
    <property type="entry name" value="CALPONIN HOMOLOGY DOMAIN-CONTAINING PROTEIN DDB_G0272472-RELATED"/>
    <property type="match status" value="1"/>
</dbReference>
<feature type="compositionally biased region" description="Basic and acidic residues" evidence="1">
    <location>
        <begin position="87"/>
        <end position="105"/>
    </location>
</feature>
<sequence>MAHKRGSVADRMAFFRKAIEEEKKMNSRGPRRPVSADFSNNNFPGSYRPRWQPPSQLQMQKEKQEKQEKLENEKPIEGASTQQQEQPEIKERKTEKVVSQRKEPRVLKKKPELKRQMSVSSVVLTWCQDVTKGYKGVDIKNFSGSFTSGLAFCALIHKFNPDKFDYDALEPENREYNVRLAFRTGVEVGIPELLTADEFLRMGRRPEPRSVQCYIQMIFSKYKPKDLDMSNLRIA</sequence>
<dbReference type="InterPro" id="IPR050540">
    <property type="entry name" value="F-actin_Monoox_Mical"/>
</dbReference>
<name>A0A913WSE1_EXADI</name>
<evidence type="ECO:0000313" key="3">
    <source>
        <dbReference type="EnsemblMetazoa" id="XP_020893384.1"/>
    </source>
</evidence>
<protein>
    <recommendedName>
        <fullName evidence="2">Calponin-homology (CH) domain-containing protein</fullName>
    </recommendedName>
</protein>
<organism evidence="3 4">
    <name type="scientific">Exaiptasia diaphana</name>
    <name type="common">Tropical sea anemone</name>
    <name type="synonym">Aiptasia pulchella</name>
    <dbReference type="NCBI Taxonomy" id="2652724"/>
    <lineage>
        <taxon>Eukaryota</taxon>
        <taxon>Metazoa</taxon>
        <taxon>Cnidaria</taxon>
        <taxon>Anthozoa</taxon>
        <taxon>Hexacorallia</taxon>
        <taxon>Actiniaria</taxon>
        <taxon>Aiptasiidae</taxon>
        <taxon>Exaiptasia</taxon>
    </lineage>
</organism>
<dbReference type="Pfam" id="PF00307">
    <property type="entry name" value="CH"/>
    <property type="match status" value="1"/>
</dbReference>
<dbReference type="InterPro" id="IPR036872">
    <property type="entry name" value="CH_dom_sf"/>
</dbReference>
<dbReference type="RefSeq" id="XP_020893384.1">
    <property type="nucleotide sequence ID" value="XM_021037725.2"/>
</dbReference>
<dbReference type="EnsemblMetazoa" id="XM_021037725.2">
    <property type="protein sequence ID" value="XP_020893384.1"/>
    <property type="gene ID" value="LOC110232510"/>
</dbReference>
<dbReference type="SMART" id="SM00033">
    <property type="entry name" value="CH"/>
    <property type="match status" value="1"/>
</dbReference>
<dbReference type="PANTHER" id="PTHR23167:SF46">
    <property type="entry name" value="EPS15 HOMOLOGY DOMAIN CONTAINING PROTEIN-BINDING PROTEIN 1, ISOFORM F"/>
    <property type="match status" value="1"/>
</dbReference>
<evidence type="ECO:0000313" key="4">
    <source>
        <dbReference type="Proteomes" id="UP000887567"/>
    </source>
</evidence>
<feature type="domain" description="Calponin-homology (CH)" evidence="2">
    <location>
        <begin position="117"/>
        <end position="223"/>
    </location>
</feature>
<dbReference type="AlphaFoldDB" id="A0A913WSE1"/>
<dbReference type="InterPro" id="IPR001715">
    <property type="entry name" value="CH_dom"/>
</dbReference>
<evidence type="ECO:0000256" key="1">
    <source>
        <dbReference type="SAM" id="MobiDB-lite"/>
    </source>
</evidence>
<dbReference type="Gene3D" id="1.10.418.10">
    <property type="entry name" value="Calponin-like domain"/>
    <property type="match status" value="1"/>
</dbReference>
<dbReference type="SUPFAM" id="SSF47576">
    <property type="entry name" value="Calponin-homology domain, CH-domain"/>
    <property type="match status" value="1"/>
</dbReference>
<dbReference type="GeneID" id="110232510"/>